<name>A0A7G9RE11_9ACTN</name>
<gene>
    <name evidence="1" type="ORF">H9L09_05395</name>
</gene>
<keyword evidence="2" id="KW-1185">Reference proteome</keyword>
<dbReference type="AlphaFoldDB" id="A0A7G9RE11"/>
<dbReference type="PROSITE" id="PS50077">
    <property type="entry name" value="HEAT_REPEAT"/>
    <property type="match status" value="1"/>
</dbReference>
<evidence type="ECO:0000313" key="1">
    <source>
        <dbReference type="EMBL" id="QNN53836.1"/>
    </source>
</evidence>
<dbReference type="RefSeq" id="WP_187579680.1">
    <property type="nucleotide sequence ID" value="NZ_CP060713.1"/>
</dbReference>
<dbReference type="KEGG" id="nmes:H9L09_05395"/>
<proteinExistence type="predicted"/>
<dbReference type="Gene3D" id="1.25.10.10">
    <property type="entry name" value="Leucine-rich Repeat Variant"/>
    <property type="match status" value="1"/>
</dbReference>
<dbReference type="InterPro" id="IPR021133">
    <property type="entry name" value="HEAT_type_2"/>
</dbReference>
<accession>A0A7G9RE11</accession>
<reference evidence="1 2" key="1">
    <citation type="submission" date="2020-08" db="EMBL/GenBank/DDBJ databases">
        <title>Genome sequence of Nocardioides mesophilus KACC 16243T.</title>
        <authorList>
            <person name="Hyun D.-W."/>
            <person name="Bae J.-W."/>
        </authorList>
    </citation>
    <scope>NUCLEOTIDE SEQUENCE [LARGE SCALE GENOMIC DNA]</scope>
    <source>
        <strain evidence="1 2">KACC 16243</strain>
    </source>
</reference>
<dbReference type="Proteomes" id="UP000515947">
    <property type="component" value="Chromosome"/>
</dbReference>
<evidence type="ECO:0000313" key="2">
    <source>
        <dbReference type="Proteomes" id="UP000515947"/>
    </source>
</evidence>
<sequence length="180" mass="19153">MSLPPPGDLTAAPRDLVHDLAGLLGGAEVVRRCVELLDGGDPRPELDLLPHLAGRPGVAYPAGGWPPYWPRVWAARALLYVWDDSAAPAVLAGLGDDSWRVVEMCLKVSALRELPAGDRGVAATAHELSRVRSAALRALGAGGDVEHVPAVRAGLDDPDEQVRRSAARALDRMRERLDLG</sequence>
<dbReference type="InterPro" id="IPR016024">
    <property type="entry name" value="ARM-type_fold"/>
</dbReference>
<protein>
    <submittedName>
        <fullName evidence="1">HEAT repeat domain-containing protein</fullName>
    </submittedName>
</protein>
<dbReference type="EMBL" id="CP060713">
    <property type="protein sequence ID" value="QNN53836.1"/>
    <property type="molecule type" value="Genomic_DNA"/>
</dbReference>
<dbReference type="InterPro" id="IPR011989">
    <property type="entry name" value="ARM-like"/>
</dbReference>
<organism evidence="1 2">
    <name type="scientific">Nocardioides mesophilus</name>
    <dbReference type="NCBI Taxonomy" id="433659"/>
    <lineage>
        <taxon>Bacteria</taxon>
        <taxon>Bacillati</taxon>
        <taxon>Actinomycetota</taxon>
        <taxon>Actinomycetes</taxon>
        <taxon>Propionibacteriales</taxon>
        <taxon>Nocardioidaceae</taxon>
        <taxon>Nocardioides</taxon>
    </lineage>
</organism>
<dbReference type="Pfam" id="PF13646">
    <property type="entry name" value="HEAT_2"/>
    <property type="match status" value="1"/>
</dbReference>
<dbReference type="SUPFAM" id="SSF48371">
    <property type="entry name" value="ARM repeat"/>
    <property type="match status" value="1"/>
</dbReference>